<dbReference type="Pfam" id="PF02776">
    <property type="entry name" value="TPP_enzyme_N"/>
    <property type="match status" value="1"/>
</dbReference>
<dbReference type="InterPro" id="IPR011766">
    <property type="entry name" value="TPP_enzyme_TPP-bd"/>
</dbReference>
<comment type="caution">
    <text evidence="9">The sequence shown here is derived from an EMBL/GenBank/DDBJ whole genome shotgun (WGS) entry which is preliminary data.</text>
</comment>
<evidence type="ECO:0000256" key="1">
    <source>
        <dbReference type="ARBA" id="ARBA00001964"/>
    </source>
</evidence>
<feature type="domain" description="Thiamine pyrophosphate enzyme central" evidence="6">
    <location>
        <begin position="210"/>
        <end position="342"/>
    </location>
</feature>
<dbReference type="InterPro" id="IPR045229">
    <property type="entry name" value="TPP_enz"/>
</dbReference>
<dbReference type="Gene3D" id="3.40.50.1220">
    <property type="entry name" value="TPP-binding domain"/>
    <property type="match status" value="1"/>
</dbReference>
<comment type="cofactor">
    <cofactor evidence="1">
        <name>thiamine diphosphate</name>
        <dbReference type="ChEBI" id="CHEBI:58937"/>
    </cofactor>
</comment>
<evidence type="ECO:0000256" key="3">
    <source>
        <dbReference type="ARBA" id="ARBA00023052"/>
    </source>
</evidence>
<keyword evidence="10" id="KW-1185">Reference proteome</keyword>
<dbReference type="InterPro" id="IPR012001">
    <property type="entry name" value="Thiamin_PyroP_enz_TPP-bd_dom"/>
</dbReference>
<feature type="region of interest" description="Disordered" evidence="5">
    <location>
        <begin position="1"/>
        <end position="20"/>
    </location>
</feature>
<accession>A0ABP8EIS2</accession>
<protein>
    <submittedName>
        <fullName evidence="9">Thiamine pyrophosphate-binding protein</fullName>
    </submittedName>
</protein>
<evidence type="ECO:0000256" key="2">
    <source>
        <dbReference type="ARBA" id="ARBA00007812"/>
    </source>
</evidence>
<dbReference type="SUPFAM" id="SSF52467">
    <property type="entry name" value="DHS-like NAD/FAD-binding domain"/>
    <property type="match status" value="1"/>
</dbReference>
<dbReference type="RefSeq" id="WP_236863880.1">
    <property type="nucleotide sequence ID" value="NZ_BAABAZ010000004.1"/>
</dbReference>
<name>A0ABP8EIS2_9MICO</name>
<dbReference type="CDD" id="cd07035">
    <property type="entry name" value="TPP_PYR_POX_like"/>
    <property type="match status" value="1"/>
</dbReference>
<sequence>MTTQIAQDQSPTTAPTPSVRTGGSYLAEALQRAGLTTVFTLHGGHLDAFFVECRKHGIALTDTRHEASAGHAAAGYAKATGSPAVAVVTSGPGFLNVITAVGDAFLDRVPMVVIAGAPPLRESERNLLQAGIDQIAMVKPVTKFAFQVTHPWRIPEIVGLAKAKATEGVPGPVLIEVPIDVLFDEASEAEVRFPSYAAPGSFAGATEAQVAQAAELLTEAERPMVFVGGGVTFAHAQEDLRALAEGLGLPVCAPNKSEGIIAYDSPEWGGGLGTAGVLATQEKAPDVVLMLGLRQGMFSGGAKGFFPDAAIIQVDIDGSELGRIFDVEVPIVGDCRDVLQQLRSAMASEASAGEIRSLRQGWLSDVRTARDSHAVQFADRGTESGRMHPYHASKAVIESLPEDVTYVLDGGENAPWATYHIKARNVGDVLRIGYLGCLGVGQGYAMGAYAANPRTTVIFTGDGALGFNIQEFEAMVRHRIPIITVVYNNKVWGMSIHGQQTVYGEEGVVVSRLEDSDYHKVCEAFGGYGERVTALEDIPGAVQRALDSGLPACLNLEIDPEVIHPTTLRLLGDVNNPDEIVVPYYSNFPRR</sequence>
<dbReference type="Proteomes" id="UP001501586">
    <property type="component" value="Unassembled WGS sequence"/>
</dbReference>
<evidence type="ECO:0000259" key="8">
    <source>
        <dbReference type="Pfam" id="PF02776"/>
    </source>
</evidence>
<gene>
    <name evidence="9" type="ORF">GCM10022261_13260</name>
</gene>
<dbReference type="Gene3D" id="3.40.50.970">
    <property type="match status" value="2"/>
</dbReference>
<keyword evidence="3 4" id="KW-0786">Thiamine pyrophosphate</keyword>
<dbReference type="InterPro" id="IPR029061">
    <property type="entry name" value="THDP-binding"/>
</dbReference>
<dbReference type="Pfam" id="PF00205">
    <property type="entry name" value="TPP_enzyme_M"/>
    <property type="match status" value="1"/>
</dbReference>
<evidence type="ECO:0000313" key="10">
    <source>
        <dbReference type="Proteomes" id="UP001501586"/>
    </source>
</evidence>
<feature type="domain" description="Thiamine pyrophosphate enzyme N-terminal TPP-binding" evidence="8">
    <location>
        <begin position="21"/>
        <end position="137"/>
    </location>
</feature>
<dbReference type="SUPFAM" id="SSF52518">
    <property type="entry name" value="Thiamin diphosphate-binding fold (THDP-binding)"/>
    <property type="match status" value="2"/>
</dbReference>
<dbReference type="PANTHER" id="PTHR18968:SF166">
    <property type="entry name" value="2-HYDROXYACYL-COA LYASE 2"/>
    <property type="match status" value="1"/>
</dbReference>
<dbReference type="InterPro" id="IPR029035">
    <property type="entry name" value="DHS-like_NAD/FAD-binding_dom"/>
</dbReference>
<evidence type="ECO:0000259" key="6">
    <source>
        <dbReference type="Pfam" id="PF00205"/>
    </source>
</evidence>
<dbReference type="CDD" id="cd02004">
    <property type="entry name" value="TPP_BZL_OCoD_HPCL"/>
    <property type="match status" value="1"/>
</dbReference>
<organism evidence="9 10">
    <name type="scientific">Brevibacterium daeguense</name>
    <dbReference type="NCBI Taxonomy" id="909936"/>
    <lineage>
        <taxon>Bacteria</taxon>
        <taxon>Bacillati</taxon>
        <taxon>Actinomycetota</taxon>
        <taxon>Actinomycetes</taxon>
        <taxon>Micrococcales</taxon>
        <taxon>Brevibacteriaceae</taxon>
        <taxon>Brevibacterium</taxon>
    </lineage>
</organism>
<evidence type="ECO:0000256" key="4">
    <source>
        <dbReference type="RuleBase" id="RU362132"/>
    </source>
</evidence>
<reference evidence="10" key="1">
    <citation type="journal article" date="2019" name="Int. J. Syst. Evol. Microbiol.">
        <title>The Global Catalogue of Microorganisms (GCM) 10K type strain sequencing project: providing services to taxonomists for standard genome sequencing and annotation.</title>
        <authorList>
            <consortium name="The Broad Institute Genomics Platform"/>
            <consortium name="The Broad Institute Genome Sequencing Center for Infectious Disease"/>
            <person name="Wu L."/>
            <person name="Ma J."/>
        </authorList>
    </citation>
    <scope>NUCLEOTIDE SEQUENCE [LARGE SCALE GENOMIC DNA]</scope>
    <source>
        <strain evidence="10">JCM 17458</strain>
    </source>
</reference>
<dbReference type="Pfam" id="PF02775">
    <property type="entry name" value="TPP_enzyme_C"/>
    <property type="match status" value="1"/>
</dbReference>
<evidence type="ECO:0000313" key="9">
    <source>
        <dbReference type="EMBL" id="GAA4283795.1"/>
    </source>
</evidence>
<dbReference type="InterPro" id="IPR012000">
    <property type="entry name" value="Thiamin_PyroP_enz_cen_dom"/>
</dbReference>
<dbReference type="EMBL" id="BAABAZ010000004">
    <property type="protein sequence ID" value="GAA4283795.1"/>
    <property type="molecule type" value="Genomic_DNA"/>
</dbReference>
<evidence type="ECO:0000259" key="7">
    <source>
        <dbReference type="Pfam" id="PF02775"/>
    </source>
</evidence>
<dbReference type="PANTHER" id="PTHR18968">
    <property type="entry name" value="THIAMINE PYROPHOSPHATE ENZYMES"/>
    <property type="match status" value="1"/>
</dbReference>
<evidence type="ECO:0000256" key="5">
    <source>
        <dbReference type="SAM" id="MobiDB-lite"/>
    </source>
</evidence>
<comment type="similarity">
    <text evidence="2 4">Belongs to the TPP enzyme family.</text>
</comment>
<proteinExistence type="inferred from homology"/>
<feature type="domain" description="Thiamine pyrophosphate enzyme TPP-binding" evidence="7">
    <location>
        <begin position="409"/>
        <end position="555"/>
    </location>
</feature>